<accession>A0A4P2Q293</accession>
<dbReference type="EMBL" id="CP012670">
    <property type="protein sequence ID" value="AUX23360.1"/>
    <property type="molecule type" value="Genomic_DNA"/>
</dbReference>
<gene>
    <name evidence="1" type="ORF">SOCEGT47_038830</name>
</gene>
<protein>
    <submittedName>
        <fullName evidence="1">Uncharacterized protein</fullName>
    </submittedName>
</protein>
<evidence type="ECO:0000313" key="1">
    <source>
        <dbReference type="EMBL" id="AUX23360.1"/>
    </source>
</evidence>
<dbReference type="AlphaFoldDB" id="A0A4P2Q293"/>
<dbReference type="Proteomes" id="UP000295781">
    <property type="component" value="Chromosome"/>
</dbReference>
<sequence length="70" mass="7950">MSSPRDRLVAVPRRRSAAEILRSVPPRDRARLRRLDLNLDDPADAELFVQGVRVADEAIAEEARRDAERS</sequence>
<evidence type="ECO:0000313" key="2">
    <source>
        <dbReference type="Proteomes" id="UP000295781"/>
    </source>
</evidence>
<organism evidence="1 2">
    <name type="scientific">Sorangium cellulosum</name>
    <name type="common">Polyangium cellulosum</name>
    <dbReference type="NCBI Taxonomy" id="56"/>
    <lineage>
        <taxon>Bacteria</taxon>
        <taxon>Pseudomonadati</taxon>
        <taxon>Myxococcota</taxon>
        <taxon>Polyangia</taxon>
        <taxon>Polyangiales</taxon>
        <taxon>Polyangiaceae</taxon>
        <taxon>Sorangium</taxon>
    </lineage>
</organism>
<reference evidence="1 2" key="1">
    <citation type="submission" date="2015-09" db="EMBL/GenBank/DDBJ databases">
        <title>Sorangium comparison.</title>
        <authorList>
            <person name="Zaburannyi N."/>
            <person name="Bunk B."/>
            <person name="Overmann J."/>
            <person name="Mueller R."/>
        </authorList>
    </citation>
    <scope>NUCLEOTIDE SEQUENCE [LARGE SCALE GENOMIC DNA]</scope>
    <source>
        <strain evidence="1 2">So ceGT47</strain>
    </source>
</reference>
<name>A0A4P2Q293_SORCE</name>
<proteinExistence type="predicted"/>